<feature type="binding site" evidence="8">
    <location>
        <begin position="15"/>
        <end position="17"/>
    </location>
    <ligand>
        <name>substrate</name>
    </ligand>
</feature>
<dbReference type="EMBL" id="FOTS01000003">
    <property type="protein sequence ID" value="SFL39882.1"/>
    <property type="molecule type" value="Genomic_DNA"/>
</dbReference>
<evidence type="ECO:0000256" key="5">
    <source>
        <dbReference type="ARBA" id="ARBA00023004"/>
    </source>
</evidence>
<reference evidence="11" key="1">
    <citation type="submission" date="2016-10" db="EMBL/GenBank/DDBJ databases">
        <authorList>
            <person name="Varghese N."/>
            <person name="Submissions S."/>
        </authorList>
    </citation>
    <scope>NUCLEOTIDE SEQUENCE [LARGE SCALE GENOMIC DNA]</scope>
    <source>
        <strain evidence="11">DSM 13327</strain>
    </source>
</reference>
<dbReference type="EC" id="4.3.99.3" evidence="8"/>
<dbReference type="InterPro" id="IPR013785">
    <property type="entry name" value="Aldolase_TIM"/>
</dbReference>
<feature type="binding site" evidence="8">
    <location>
        <position position="43"/>
    </location>
    <ligand>
        <name>Mg(2+)</name>
        <dbReference type="ChEBI" id="CHEBI:18420"/>
    </ligand>
</feature>
<evidence type="ECO:0000256" key="1">
    <source>
        <dbReference type="ARBA" id="ARBA00022485"/>
    </source>
</evidence>
<organism evidence="10 11">
    <name type="scientific">Pelosinus propionicus DSM 13327</name>
    <dbReference type="NCBI Taxonomy" id="1123291"/>
    <lineage>
        <taxon>Bacteria</taxon>
        <taxon>Bacillati</taxon>
        <taxon>Bacillota</taxon>
        <taxon>Negativicutes</taxon>
        <taxon>Selenomonadales</taxon>
        <taxon>Sporomusaceae</taxon>
        <taxon>Pelosinus</taxon>
    </lineage>
</organism>
<keyword evidence="4 8" id="KW-0460">Magnesium</keyword>
<keyword evidence="1 8" id="KW-0004">4Fe-4S</keyword>
<dbReference type="AlphaFoldDB" id="A0A1I4HC63"/>
<keyword evidence="7 8" id="KW-0456">Lyase</keyword>
<evidence type="ECO:0000259" key="9">
    <source>
        <dbReference type="PROSITE" id="PS51918"/>
    </source>
</evidence>
<feature type="binding site" evidence="8">
    <location>
        <begin position="40"/>
        <end position="42"/>
    </location>
    <ligand>
        <name>S-adenosyl-L-methionine</name>
        <dbReference type="ChEBI" id="CHEBI:59789"/>
    </ligand>
</feature>
<evidence type="ECO:0000256" key="4">
    <source>
        <dbReference type="ARBA" id="ARBA00022842"/>
    </source>
</evidence>
<dbReference type="HAMAP" id="MF_00917">
    <property type="entry name" value="QueE"/>
    <property type="match status" value="1"/>
</dbReference>
<dbReference type="GO" id="GO:0016840">
    <property type="term" value="F:carbon-nitrogen lyase activity"/>
    <property type="evidence" value="ECO:0007669"/>
    <property type="project" value="UniProtKB-UniRule"/>
</dbReference>
<dbReference type="SFLD" id="SFLDS00029">
    <property type="entry name" value="Radical_SAM"/>
    <property type="match status" value="1"/>
</dbReference>
<comment type="caution">
    <text evidence="8">Lacks conserved residue(s) required for the propagation of feature annotation.</text>
</comment>
<feature type="binding site" evidence="8">
    <location>
        <position position="94"/>
    </location>
    <ligand>
        <name>substrate</name>
    </ligand>
</feature>
<dbReference type="GO" id="GO:0000287">
    <property type="term" value="F:magnesium ion binding"/>
    <property type="evidence" value="ECO:0007669"/>
    <property type="project" value="UniProtKB-UniRule"/>
</dbReference>
<comment type="pathway">
    <text evidence="8">Purine metabolism; 7-cyano-7-deazaguanine biosynthesis.</text>
</comment>
<dbReference type="GO" id="GO:0008616">
    <property type="term" value="P:tRNA queuosine(34) biosynthetic process"/>
    <property type="evidence" value="ECO:0007669"/>
    <property type="project" value="UniProtKB-UniRule"/>
</dbReference>
<comment type="catalytic activity">
    <reaction evidence="8">
        <text>6-carboxy-5,6,7,8-tetrahydropterin + H(+) = 7-carboxy-7-carbaguanine + NH4(+)</text>
        <dbReference type="Rhea" id="RHEA:27974"/>
        <dbReference type="ChEBI" id="CHEBI:15378"/>
        <dbReference type="ChEBI" id="CHEBI:28938"/>
        <dbReference type="ChEBI" id="CHEBI:61032"/>
        <dbReference type="ChEBI" id="CHEBI:61036"/>
        <dbReference type="EC" id="4.3.99.3"/>
    </reaction>
</comment>
<dbReference type="GO" id="GO:1904047">
    <property type="term" value="F:S-adenosyl-L-methionine binding"/>
    <property type="evidence" value="ECO:0007669"/>
    <property type="project" value="UniProtKB-UniRule"/>
</dbReference>
<comment type="cofactor">
    <cofactor evidence="8">
        <name>[4Fe-4S] cluster</name>
        <dbReference type="ChEBI" id="CHEBI:49883"/>
    </cofactor>
    <text evidence="8">Binds 1 [4Fe-4S] cluster. The cluster is coordinated with 3 cysteines and an exchangeable S-adenosyl-L-methionine.</text>
</comment>
<evidence type="ECO:0000256" key="8">
    <source>
        <dbReference type="HAMAP-Rule" id="MF_00917"/>
    </source>
</evidence>
<keyword evidence="2 8" id="KW-0949">S-adenosyl-L-methionine</keyword>
<dbReference type="SUPFAM" id="SSF102114">
    <property type="entry name" value="Radical SAM enzymes"/>
    <property type="match status" value="1"/>
</dbReference>
<feature type="binding site" evidence="8">
    <location>
        <position position="96"/>
    </location>
    <ligand>
        <name>S-adenosyl-L-methionine</name>
        <dbReference type="ChEBI" id="CHEBI:59789"/>
    </ligand>
</feature>
<keyword evidence="3 8" id="KW-0479">Metal-binding</keyword>
<evidence type="ECO:0000313" key="11">
    <source>
        <dbReference type="Proteomes" id="UP000199520"/>
    </source>
</evidence>
<name>A0A1I4HC63_9FIRM</name>
<dbReference type="CDD" id="cd01335">
    <property type="entry name" value="Radical_SAM"/>
    <property type="match status" value="1"/>
</dbReference>
<feature type="binding site" evidence="8">
    <location>
        <position position="38"/>
    </location>
    <ligand>
        <name>[4Fe-4S] cluster</name>
        <dbReference type="ChEBI" id="CHEBI:49883"/>
        <note>4Fe-4S-S-AdoMet</note>
    </ligand>
</feature>
<comment type="cofactor">
    <cofactor evidence="8">
        <name>S-adenosyl-L-methionine</name>
        <dbReference type="ChEBI" id="CHEBI:59789"/>
    </cofactor>
    <text evidence="8">Binds 1 S-adenosyl-L-methionine per subunit.</text>
</comment>
<dbReference type="PANTHER" id="PTHR42836">
    <property type="entry name" value="7-CARBOXY-7-DEAZAGUANINE SYNTHASE"/>
    <property type="match status" value="1"/>
</dbReference>
<dbReference type="GO" id="GO:0051539">
    <property type="term" value="F:4 iron, 4 sulfur cluster binding"/>
    <property type="evidence" value="ECO:0007669"/>
    <property type="project" value="UniProtKB-UniRule"/>
</dbReference>
<comment type="function">
    <text evidence="8">Catalyzes the complex heterocyclic radical-mediated conversion of 6-carboxy-5,6,7,8-tetrahydropterin (CPH4) to 7-carboxy-7-deazaguanine (CDG), a step common to the biosynthetic pathways of all 7-deazapurine-containing compounds.</text>
</comment>
<dbReference type="PROSITE" id="PS51918">
    <property type="entry name" value="RADICAL_SAM"/>
    <property type="match status" value="1"/>
</dbReference>
<dbReference type="InterPro" id="IPR058240">
    <property type="entry name" value="rSAM_sf"/>
</dbReference>
<comment type="cofactor">
    <cofactor evidence="8">
        <name>Mg(2+)</name>
        <dbReference type="ChEBI" id="CHEBI:18420"/>
    </cofactor>
</comment>
<evidence type="ECO:0000256" key="6">
    <source>
        <dbReference type="ARBA" id="ARBA00023014"/>
    </source>
</evidence>
<dbReference type="Proteomes" id="UP000199520">
    <property type="component" value="Unassembled WGS sequence"/>
</dbReference>
<dbReference type="RefSeq" id="WP_090932609.1">
    <property type="nucleotide sequence ID" value="NZ_FOTS01000003.1"/>
</dbReference>
<keyword evidence="11" id="KW-1185">Reference proteome</keyword>
<gene>
    <name evidence="8" type="primary">queE</name>
    <name evidence="10" type="ORF">SAMN04490355_1003137</name>
</gene>
<keyword evidence="6 8" id="KW-0411">Iron-sulfur</keyword>
<dbReference type="InterPro" id="IPR024924">
    <property type="entry name" value="7-CO-7-deazaguanine_synth-like"/>
</dbReference>
<protein>
    <recommendedName>
        <fullName evidence="8">7-carboxy-7-deazaguanine synthase</fullName>
        <shortName evidence="8">CDG synthase</shortName>
        <ecNumber evidence="8">4.3.99.3</ecNumber>
    </recommendedName>
    <alternativeName>
        <fullName evidence="8">Queuosine biosynthesis protein QueE</fullName>
    </alternativeName>
</protein>
<dbReference type="Gene3D" id="3.20.20.70">
    <property type="entry name" value="Aldolase class I"/>
    <property type="match status" value="1"/>
</dbReference>
<keyword evidence="5 8" id="KW-0408">Iron</keyword>
<comment type="subunit">
    <text evidence="8">Homodimer.</text>
</comment>
<keyword evidence="8" id="KW-0671">Queuosine biosynthesis</keyword>
<feature type="binding site" evidence="8">
    <location>
        <position position="41"/>
    </location>
    <ligand>
        <name>[4Fe-4S] cluster</name>
        <dbReference type="ChEBI" id="CHEBI:49883"/>
        <note>4Fe-4S-S-AdoMet</note>
    </ligand>
</feature>
<dbReference type="Pfam" id="PF04055">
    <property type="entry name" value="Radical_SAM"/>
    <property type="match status" value="1"/>
</dbReference>
<dbReference type="PIRSF" id="PIRSF000370">
    <property type="entry name" value="QueE"/>
    <property type="match status" value="1"/>
</dbReference>
<evidence type="ECO:0000256" key="2">
    <source>
        <dbReference type="ARBA" id="ARBA00022691"/>
    </source>
</evidence>
<sequence length="245" mass="27534">MISHELNIVEVFSSIQGEGTFVGYRQIFVRLAGCNLECDFCDTPSSRTNVIEGQIEMTAGKRDFKKVTNPISILDLADYINNLLIVPHHSVSFTGGEPLCQAEGIAQLLPHIKGRIYLETNGTLPEKLKLVLPHTHIISMDIKLPSIIHQDVWKQHRHFLSLANACNTFVKIVVTGKTNRIEFQKAVELIAAIDQKIPLIIQPVTPIYDCEGATPDMMLLWQERALMLLSDVRVIPQTHKFMGQL</sequence>
<evidence type="ECO:0000313" key="10">
    <source>
        <dbReference type="EMBL" id="SFL39882.1"/>
    </source>
</evidence>
<dbReference type="UniPathway" id="UPA00391"/>
<feature type="domain" description="Radical SAM core" evidence="9">
    <location>
        <begin position="21"/>
        <end position="245"/>
    </location>
</feature>
<evidence type="ECO:0000256" key="7">
    <source>
        <dbReference type="ARBA" id="ARBA00023239"/>
    </source>
</evidence>
<evidence type="ECO:0000256" key="3">
    <source>
        <dbReference type="ARBA" id="ARBA00022723"/>
    </source>
</evidence>
<feature type="binding site" evidence="8">
    <location>
        <position position="34"/>
    </location>
    <ligand>
        <name>[4Fe-4S] cluster</name>
        <dbReference type="ChEBI" id="CHEBI:49883"/>
        <note>4Fe-4S-S-AdoMet</note>
    </ligand>
</feature>
<feature type="binding site" evidence="8">
    <location>
        <position position="30"/>
    </location>
    <ligand>
        <name>substrate</name>
    </ligand>
</feature>
<dbReference type="InterPro" id="IPR007197">
    <property type="entry name" value="rSAM"/>
</dbReference>
<dbReference type="PANTHER" id="PTHR42836:SF1">
    <property type="entry name" value="7-CARBOXY-7-DEAZAGUANINE SYNTHASE"/>
    <property type="match status" value="1"/>
</dbReference>
<comment type="similarity">
    <text evidence="8">Belongs to the radical SAM superfamily. 7-carboxy-7-deazaguanine synthase family.</text>
</comment>
<dbReference type="STRING" id="1123291.SAMN04490355_1003137"/>
<proteinExistence type="inferred from homology"/>
<dbReference type="OrthoDB" id="9792276at2"/>
<accession>A0A1I4HC63</accession>